<comment type="function">
    <text evidence="1">Is required not only for elongation of protein synthesis but also for the initiation of all mRNA translation through initiator tRNA(fMet) aminoacylation.</text>
</comment>
<evidence type="ECO:0000256" key="10">
    <source>
        <dbReference type="RuleBase" id="RU363039"/>
    </source>
</evidence>
<dbReference type="EMBL" id="PHAH01000009">
    <property type="protein sequence ID" value="PKM88861.1"/>
    <property type="molecule type" value="Genomic_DNA"/>
</dbReference>
<dbReference type="Gene3D" id="3.40.50.620">
    <property type="entry name" value="HUPs"/>
    <property type="match status" value="1"/>
</dbReference>
<dbReference type="GO" id="GO:0005524">
    <property type="term" value="F:ATP binding"/>
    <property type="evidence" value="ECO:0007669"/>
    <property type="project" value="UniProtKB-KW"/>
</dbReference>
<comment type="similarity">
    <text evidence="10">Belongs to the class-I aminoacyl-tRNA synthetase family.</text>
</comment>
<dbReference type="CDD" id="cd00814">
    <property type="entry name" value="MetRS_core"/>
    <property type="match status" value="1"/>
</dbReference>
<feature type="domain" description="Methionyl/Leucyl tRNA synthetase" evidence="11">
    <location>
        <begin position="156"/>
        <end position="362"/>
    </location>
</feature>
<evidence type="ECO:0000256" key="7">
    <source>
        <dbReference type="ARBA" id="ARBA00022917"/>
    </source>
</evidence>
<dbReference type="SUPFAM" id="SSF52374">
    <property type="entry name" value="Nucleotidylyl transferase"/>
    <property type="match status" value="1"/>
</dbReference>
<reference evidence="12 13" key="1">
    <citation type="journal article" date="2017" name="ISME J.">
        <title>Potential for microbial H2 and metal transformations associated with novel bacteria and archaea in deep terrestrial subsurface sediments.</title>
        <authorList>
            <person name="Hernsdorf A.W."/>
            <person name="Amano Y."/>
            <person name="Miyakawa K."/>
            <person name="Ise K."/>
            <person name="Suzuki Y."/>
            <person name="Anantharaman K."/>
            <person name="Probst A."/>
            <person name="Burstein D."/>
            <person name="Thomas B.C."/>
            <person name="Banfield J.F."/>
        </authorList>
    </citation>
    <scope>NUCLEOTIDE SEQUENCE [LARGE SCALE GENOMIC DNA]</scope>
    <source>
        <strain evidence="12">HGW-Falkowbacteria-2</strain>
    </source>
</reference>
<dbReference type="PANTHER" id="PTHR43326">
    <property type="entry name" value="METHIONYL-TRNA SYNTHETASE"/>
    <property type="match status" value="1"/>
</dbReference>
<dbReference type="InterPro" id="IPR023457">
    <property type="entry name" value="Met-tRNA_synth_2"/>
</dbReference>
<keyword evidence="6 10" id="KW-0067">ATP-binding</keyword>
<dbReference type="InterPro" id="IPR009080">
    <property type="entry name" value="tRNAsynth_Ia_anticodon-bd"/>
</dbReference>
<dbReference type="Proteomes" id="UP000233325">
    <property type="component" value="Unassembled WGS sequence"/>
</dbReference>
<evidence type="ECO:0000259" key="11">
    <source>
        <dbReference type="Pfam" id="PF09334"/>
    </source>
</evidence>
<keyword evidence="4 10" id="KW-0436">Ligase</keyword>
<dbReference type="AlphaFoldDB" id="A0A2N2E2F3"/>
<dbReference type="Gene3D" id="1.10.730.10">
    <property type="entry name" value="Isoleucyl-tRNA Synthetase, Domain 1"/>
    <property type="match status" value="1"/>
</dbReference>
<keyword evidence="7 10" id="KW-0648">Protein biosynthesis</keyword>
<evidence type="ECO:0000256" key="9">
    <source>
        <dbReference type="ARBA" id="ARBA00030904"/>
    </source>
</evidence>
<dbReference type="GO" id="GO:0006431">
    <property type="term" value="P:methionyl-tRNA aminoacylation"/>
    <property type="evidence" value="ECO:0007669"/>
    <property type="project" value="InterPro"/>
</dbReference>
<evidence type="ECO:0000256" key="3">
    <source>
        <dbReference type="ARBA" id="ARBA00018753"/>
    </source>
</evidence>
<evidence type="ECO:0000313" key="13">
    <source>
        <dbReference type="Proteomes" id="UP000233325"/>
    </source>
</evidence>
<dbReference type="InterPro" id="IPR014758">
    <property type="entry name" value="Met-tRNA_synth"/>
</dbReference>
<dbReference type="SUPFAM" id="SSF47323">
    <property type="entry name" value="Anticodon-binding domain of a subclass of class I aminoacyl-tRNA synthetases"/>
    <property type="match status" value="1"/>
</dbReference>
<dbReference type="PRINTS" id="PR01041">
    <property type="entry name" value="TRNASYNTHMET"/>
</dbReference>
<evidence type="ECO:0000313" key="12">
    <source>
        <dbReference type="EMBL" id="PKM88861.1"/>
    </source>
</evidence>
<dbReference type="Pfam" id="PF09334">
    <property type="entry name" value="tRNA-synt_1g"/>
    <property type="match status" value="2"/>
</dbReference>
<keyword evidence="5 10" id="KW-0547">Nucleotide-binding</keyword>
<dbReference type="InterPro" id="IPR033911">
    <property type="entry name" value="MetRS_core"/>
</dbReference>
<evidence type="ECO:0000256" key="1">
    <source>
        <dbReference type="ARBA" id="ARBA00003314"/>
    </source>
</evidence>
<evidence type="ECO:0000256" key="5">
    <source>
        <dbReference type="ARBA" id="ARBA00022741"/>
    </source>
</evidence>
<evidence type="ECO:0000256" key="4">
    <source>
        <dbReference type="ARBA" id="ARBA00022598"/>
    </source>
</evidence>
<comment type="caution">
    <text evidence="12">The sequence shown here is derived from an EMBL/GenBank/DDBJ whole genome shotgun (WGS) entry which is preliminary data.</text>
</comment>
<gene>
    <name evidence="12" type="ORF">CVU83_00995</name>
</gene>
<dbReference type="EC" id="6.1.1.10" evidence="2"/>
<evidence type="ECO:0000256" key="8">
    <source>
        <dbReference type="ARBA" id="ARBA00023146"/>
    </source>
</evidence>
<dbReference type="InterPro" id="IPR014729">
    <property type="entry name" value="Rossmann-like_a/b/a_fold"/>
</dbReference>
<dbReference type="Gene3D" id="2.170.220.10">
    <property type="match status" value="1"/>
</dbReference>
<organism evidence="12 13">
    <name type="scientific">Candidatus Falkowbacteria bacterium HGW-Falkowbacteria-2</name>
    <dbReference type="NCBI Taxonomy" id="2013769"/>
    <lineage>
        <taxon>Bacteria</taxon>
        <taxon>Candidatus Falkowiibacteriota</taxon>
    </lineage>
</organism>
<keyword evidence="8 10" id="KW-0030">Aminoacyl-tRNA synthetase</keyword>
<protein>
    <recommendedName>
        <fullName evidence="3">Methionine--tRNA ligase</fullName>
        <ecNumber evidence="2">6.1.1.10</ecNumber>
    </recommendedName>
    <alternativeName>
        <fullName evidence="9">Methionyl-tRNA synthetase</fullName>
    </alternativeName>
</protein>
<dbReference type="NCBIfam" id="TIGR00398">
    <property type="entry name" value="metG"/>
    <property type="match status" value="1"/>
</dbReference>
<sequence length="484" mass="55226">MSKENNFYITTTLPYTNSDPHIGFAAELIKADVIARWQRLQGKEVVFNTGTDEHGLKIYQQAEAAGLNSRDYCTPYAERFASLKEVLNLSFTNFIRTTDENHEKAAQEFWKLCNASGDIYKKSYQVKYCVGCELEKTESELVDGKCPLHATREIEIIDEENYFFRFSKYQQPLLDFYEAHPEFVVPSHRFNEIKKFVEGGLQDFSISRLKAKMPNGVAVPGDDTQVMYVWFDALVNYISTLGWPDNKKNFEDFWPAVQVCGKDNLRQQTAMWQAMLLSAGLPLSKQVLIFGFLTANGQKISKSSGVTIDPFAYSDKYGAEALRYYLLTEIQPFEDSDFSEEHLRQKFNADLANGLGNLVARVSNLLEKNNIRTELKPDTSAAIKRLENESGLNEYQFNRALQFIWQEVGVCNEELTAKAPWKMTEIADIEAVLRPLAARILEIALMLQPFLPLTAERIISQFTTPQILKGEPLFPRLVAETEVK</sequence>
<name>A0A2N2E2F3_9BACT</name>
<dbReference type="GO" id="GO:0004825">
    <property type="term" value="F:methionine-tRNA ligase activity"/>
    <property type="evidence" value="ECO:0007669"/>
    <property type="project" value="UniProtKB-EC"/>
</dbReference>
<dbReference type="InterPro" id="IPR015413">
    <property type="entry name" value="Methionyl/Leucyl_tRNA_Synth"/>
</dbReference>
<feature type="domain" description="Methionyl/Leucyl tRNA synthetase" evidence="11">
    <location>
        <begin position="8"/>
        <end position="148"/>
    </location>
</feature>
<proteinExistence type="inferred from homology"/>
<evidence type="ECO:0000256" key="2">
    <source>
        <dbReference type="ARBA" id="ARBA00012838"/>
    </source>
</evidence>
<evidence type="ECO:0000256" key="6">
    <source>
        <dbReference type="ARBA" id="ARBA00022840"/>
    </source>
</evidence>
<accession>A0A2N2E2F3</accession>
<dbReference type="PANTHER" id="PTHR43326:SF1">
    <property type="entry name" value="METHIONINE--TRNA LIGASE, MITOCHONDRIAL"/>
    <property type="match status" value="1"/>
</dbReference>